<accession>A0A6A4TTR3</accession>
<reference evidence="2 3" key="1">
    <citation type="submission" date="2019-06" db="EMBL/GenBank/DDBJ databases">
        <title>Draft genomes of female and male turbot (Scophthalmus maximus).</title>
        <authorList>
            <person name="Xu H."/>
            <person name="Xu X.-W."/>
            <person name="Shao C."/>
            <person name="Chen S."/>
        </authorList>
    </citation>
    <scope>NUCLEOTIDE SEQUENCE [LARGE SCALE GENOMIC DNA]</scope>
    <source>
        <strain evidence="2">Ysfricsl-2016a</strain>
        <tissue evidence="2">Blood</tissue>
    </source>
</reference>
<proteinExistence type="predicted"/>
<dbReference type="AlphaFoldDB" id="A0A6A4TTR3"/>
<name>A0A6A4TTR3_SCOMX</name>
<protein>
    <submittedName>
        <fullName evidence="2">Uncharacterized protein</fullName>
    </submittedName>
</protein>
<dbReference type="Proteomes" id="UP000438429">
    <property type="component" value="Unassembled WGS sequence"/>
</dbReference>
<evidence type="ECO:0000313" key="3">
    <source>
        <dbReference type="Proteomes" id="UP000438429"/>
    </source>
</evidence>
<evidence type="ECO:0000313" key="2">
    <source>
        <dbReference type="EMBL" id="KAF0047738.1"/>
    </source>
</evidence>
<comment type="caution">
    <text evidence="2">The sequence shown here is derived from an EMBL/GenBank/DDBJ whole genome shotgun (WGS) entry which is preliminary data.</text>
</comment>
<dbReference type="EMBL" id="VEVO01000001">
    <property type="protein sequence ID" value="KAF0047738.1"/>
    <property type="molecule type" value="Genomic_DNA"/>
</dbReference>
<gene>
    <name evidence="2" type="ORF">F2P81_001371</name>
</gene>
<feature type="region of interest" description="Disordered" evidence="1">
    <location>
        <begin position="26"/>
        <end position="58"/>
    </location>
</feature>
<sequence>MRNGDGADTCQLKSMCVFPLTPHGSVTAPTLRSPPEQIRGASRCNSAQQVVRDRKSGTETKIKHTLIVKIKYTVLTADHISLRYTLKTS</sequence>
<organism evidence="2 3">
    <name type="scientific">Scophthalmus maximus</name>
    <name type="common">Turbot</name>
    <name type="synonym">Psetta maxima</name>
    <dbReference type="NCBI Taxonomy" id="52904"/>
    <lineage>
        <taxon>Eukaryota</taxon>
        <taxon>Metazoa</taxon>
        <taxon>Chordata</taxon>
        <taxon>Craniata</taxon>
        <taxon>Vertebrata</taxon>
        <taxon>Euteleostomi</taxon>
        <taxon>Actinopterygii</taxon>
        <taxon>Neopterygii</taxon>
        <taxon>Teleostei</taxon>
        <taxon>Neoteleostei</taxon>
        <taxon>Acanthomorphata</taxon>
        <taxon>Carangaria</taxon>
        <taxon>Pleuronectiformes</taxon>
        <taxon>Pleuronectoidei</taxon>
        <taxon>Scophthalmidae</taxon>
        <taxon>Scophthalmus</taxon>
    </lineage>
</organism>
<evidence type="ECO:0000256" key="1">
    <source>
        <dbReference type="SAM" id="MobiDB-lite"/>
    </source>
</evidence>